<dbReference type="STRING" id="1801990.A2V69_03560"/>
<dbReference type="Proteomes" id="UP000177810">
    <property type="component" value="Unassembled WGS sequence"/>
</dbReference>
<protein>
    <submittedName>
        <fullName evidence="1">Uncharacterized protein</fullName>
    </submittedName>
</protein>
<gene>
    <name evidence="1" type="ORF">A2V69_03560</name>
</gene>
<organism evidence="1 2">
    <name type="scientific">Candidatus Portnoybacteria bacterium RBG_13_40_8</name>
    <dbReference type="NCBI Taxonomy" id="1801990"/>
    <lineage>
        <taxon>Bacteria</taxon>
        <taxon>Candidatus Portnoyibacteriota</taxon>
    </lineage>
</organism>
<name>A0A1G2F2Z3_9BACT</name>
<sequence>MREIKIFFTTEADLVWLNKHLVEHWQKKVGPDRVLTLEMGSFHPGWGGIQFYIHRPPLAPVAFGFSYDFIIWIKDVKGKTLWQNRDYNEDGSPKQK</sequence>
<dbReference type="EMBL" id="MHMT01000029">
    <property type="protein sequence ID" value="OGZ31958.1"/>
    <property type="molecule type" value="Genomic_DNA"/>
</dbReference>
<reference evidence="1 2" key="1">
    <citation type="journal article" date="2016" name="Nat. Commun.">
        <title>Thousands of microbial genomes shed light on interconnected biogeochemical processes in an aquifer system.</title>
        <authorList>
            <person name="Anantharaman K."/>
            <person name="Brown C.T."/>
            <person name="Hug L.A."/>
            <person name="Sharon I."/>
            <person name="Castelle C.J."/>
            <person name="Probst A.J."/>
            <person name="Thomas B.C."/>
            <person name="Singh A."/>
            <person name="Wilkins M.J."/>
            <person name="Karaoz U."/>
            <person name="Brodie E.L."/>
            <person name="Williams K.H."/>
            <person name="Hubbard S.S."/>
            <person name="Banfield J.F."/>
        </authorList>
    </citation>
    <scope>NUCLEOTIDE SEQUENCE [LARGE SCALE GENOMIC DNA]</scope>
</reference>
<accession>A0A1G2F2Z3</accession>
<proteinExistence type="predicted"/>
<dbReference type="AlphaFoldDB" id="A0A1G2F2Z3"/>
<evidence type="ECO:0000313" key="2">
    <source>
        <dbReference type="Proteomes" id="UP000177810"/>
    </source>
</evidence>
<comment type="caution">
    <text evidence="1">The sequence shown here is derived from an EMBL/GenBank/DDBJ whole genome shotgun (WGS) entry which is preliminary data.</text>
</comment>
<evidence type="ECO:0000313" key="1">
    <source>
        <dbReference type="EMBL" id="OGZ31958.1"/>
    </source>
</evidence>